<dbReference type="EMBL" id="CP058708">
    <property type="protein sequence ID" value="QLH48378.1"/>
    <property type="molecule type" value="Genomic_DNA"/>
</dbReference>
<accession>A0A7D5SB87</accession>
<dbReference type="InterPro" id="IPR012337">
    <property type="entry name" value="RNaseH-like_sf"/>
</dbReference>
<feature type="domain" description="Transposase IS4-like" evidence="1">
    <location>
        <begin position="238"/>
        <end position="536"/>
    </location>
</feature>
<proteinExistence type="predicted"/>
<dbReference type="GO" id="GO:0003677">
    <property type="term" value="F:DNA binding"/>
    <property type="evidence" value="ECO:0007669"/>
    <property type="project" value="InterPro"/>
</dbReference>
<gene>
    <name evidence="2" type="ORF">HWD57_00150</name>
</gene>
<name>A0A7D5SB87_9PROT</name>
<dbReference type="Pfam" id="PF01609">
    <property type="entry name" value="DDE_Tnp_1"/>
    <property type="match status" value="1"/>
</dbReference>
<dbReference type="KEGG" id="acog:HWD57_00150"/>
<protein>
    <submittedName>
        <fullName evidence="2">IS1634 family transposase</fullName>
    </submittedName>
</protein>
<evidence type="ECO:0000259" key="1">
    <source>
        <dbReference type="Pfam" id="PF01609"/>
    </source>
</evidence>
<dbReference type="InterPro" id="IPR047654">
    <property type="entry name" value="IS1634_transpos"/>
</dbReference>
<evidence type="ECO:0000313" key="2">
    <source>
        <dbReference type="EMBL" id="QLH48378.1"/>
    </source>
</evidence>
<dbReference type="PANTHER" id="PTHR34614:SF2">
    <property type="entry name" value="TRANSPOSASE IS4-LIKE DOMAIN-CONTAINING PROTEIN"/>
    <property type="match status" value="1"/>
</dbReference>
<dbReference type="SUPFAM" id="SSF53098">
    <property type="entry name" value="Ribonuclease H-like"/>
    <property type="match status" value="1"/>
</dbReference>
<dbReference type="PANTHER" id="PTHR34614">
    <property type="match status" value="1"/>
</dbReference>
<dbReference type="GO" id="GO:0004803">
    <property type="term" value="F:transposase activity"/>
    <property type="evidence" value="ECO:0007669"/>
    <property type="project" value="InterPro"/>
</dbReference>
<organism evidence="2 3">
    <name type="scientific">Candidatus Accumulibacter cognatus</name>
    <dbReference type="NCBI Taxonomy" id="2954383"/>
    <lineage>
        <taxon>Bacteria</taxon>
        <taxon>Pseudomonadati</taxon>
        <taxon>Pseudomonadota</taxon>
        <taxon>Betaproteobacteria</taxon>
        <taxon>Candidatus Accumulibacter</taxon>
    </lineage>
</organism>
<dbReference type="AlphaFoldDB" id="A0A7D5SB87"/>
<reference evidence="2 3" key="1">
    <citation type="journal article" date="2019" name="Microbiome">
        <title>Annotated bacterial chromosomes from frame-shift-corrected long-read metagenomic data.</title>
        <authorList>
            <person name="Arumugam K."/>
            <person name="Bagci C."/>
            <person name="Bessarab I."/>
            <person name="Beier S."/>
            <person name="Buchfink B."/>
            <person name="Gorska A."/>
            <person name="Qiu G."/>
            <person name="Huson D.H."/>
            <person name="Williams R.B.H."/>
        </authorList>
    </citation>
    <scope>NUCLEOTIDE SEQUENCE [LARGE SCALE GENOMIC DNA]</scope>
    <source>
        <strain evidence="2">SSA1</strain>
    </source>
</reference>
<dbReference type="InterPro" id="IPR002559">
    <property type="entry name" value="Transposase_11"/>
</dbReference>
<sequence length="613" mass="68594">MFIRKTRTNNKANGEGYFTYRLVRGERIGGKVRQITVLNLGRNFSIKQEDWPVLCRRIEQLLHPQERLLPLECSKPIESAAQRYAGQLVMRAPATESAAAGAAEPAGELWLPTDFQEVDVESLQMMQPRSVGVEHVGLFALTELGLIDTLNDLGVNGVLRASLIGNLIGRMGRPGSERATWNWLQQHSALGELIDVDFMAMSHMSLYRASDVLMKHREVIEARVFSRLQTLFDLEETVTLYDLTNTYFEGEAMGNQKAKHGRSKEKRADCPWVTLGLVLGGSGFVRRSQTFVGNVSETGTLAGMLAGLAAPAGALVIMDAGIGTEANVAWLVEHGYRYLVVRRGGTRQFDETRAVTIETAAEEPRPLQKEISEDGKELCLYCHSPSRQRKEEAMLEQSSRCFEAGLQQIKDGLQKPRCEKRRDKLLERVGRLQQKSLGASQHYTVDLVTDDSGKIVTAITWQKARVDGTMATHPGVYCLRTNELAWGEERLWRTYTMLSELESVFRSLKSELGLRPVYHQKEDRSDGHLFITVLAYQCVQFLRVKLKVAGIKDGWATLRETLSVQRRVTASFRQCDGRTLNVRKATVAEPELMAIYRALGINPGPGGTRKLVA</sequence>
<evidence type="ECO:0000313" key="3">
    <source>
        <dbReference type="Proteomes" id="UP000509684"/>
    </source>
</evidence>
<dbReference type="GO" id="GO:0006313">
    <property type="term" value="P:DNA transposition"/>
    <property type="evidence" value="ECO:0007669"/>
    <property type="project" value="InterPro"/>
</dbReference>
<dbReference type="Proteomes" id="UP000509684">
    <property type="component" value="Chromosome"/>
</dbReference>
<dbReference type="NCBIfam" id="NF033559">
    <property type="entry name" value="transpos_IS1634"/>
    <property type="match status" value="1"/>
</dbReference>